<proteinExistence type="inferred from homology"/>
<keyword evidence="2 3" id="KW-0665">Pyrimidine biosynthesis</keyword>
<feature type="domain" description="Amidohydrolase 3" evidence="4">
    <location>
        <begin position="344"/>
        <end position="427"/>
    </location>
</feature>
<dbReference type="InterPro" id="IPR004722">
    <property type="entry name" value="DHOase"/>
</dbReference>
<keyword evidence="3" id="KW-0479">Metal-binding</keyword>
<sequence>MASHRIAYMNGRILDPASGRDETGHLLIEDERIAAVGPDIFPRGLPDRTEVVDLAGLCLAPGLVDMHVVVGEPGAEHKESFASAAAAARAGGVTTLCTLPNTDPVIDNVALVEYVLRRANEGSDVHIRPFAAATQGLAGAQLTEFGLLKAAGAVAFTDGDRAIANANILRRALSYSTAFDALIVQHAEEPTLASGVMNAGELATRLGLSGIPTAAETIMVERDLRLVELTGARYHAAQLTTADALDAMRRAKKAGLRVSCGTAPHYFTLNEHEVSGYRTFAKVSPPLRSEDDRRAVVEAIRDGTIDVIASQHTPEDPEAKRQTFEQAAFGVVGLETMLALGLQLNMSEGVPLLTVLACMTCNPARLLGLDCGVLEPGRPADLVIFDPEAPWVVDSKKFRSKSKNSPFDERPLQGHAVRTVVDGRTVFVRRVEK</sequence>
<dbReference type="Pfam" id="PF07969">
    <property type="entry name" value="Amidohydro_3"/>
    <property type="match status" value="1"/>
</dbReference>
<comment type="cofactor">
    <cofactor evidence="3">
        <name>Zn(2+)</name>
        <dbReference type="ChEBI" id="CHEBI:29105"/>
    </cofactor>
    <text evidence="3">Binds 2 Zn(2+) ions per subunit.</text>
</comment>
<dbReference type="AlphaFoldDB" id="A0A2M9G621"/>
<feature type="binding site" evidence="3">
    <location>
        <position position="67"/>
    </location>
    <ligand>
        <name>Zn(2+)</name>
        <dbReference type="ChEBI" id="CHEBI:29105"/>
        <label>1</label>
    </ligand>
</feature>
<dbReference type="PANTHER" id="PTHR43668:SF2">
    <property type="entry name" value="ALLANTOINASE"/>
    <property type="match status" value="1"/>
</dbReference>
<comment type="caution">
    <text evidence="3">Lacks conserved residue(s) required for the propagation of feature annotation.</text>
</comment>
<evidence type="ECO:0000313" key="7">
    <source>
        <dbReference type="Proteomes" id="UP000229498"/>
    </source>
</evidence>
<protein>
    <recommendedName>
        <fullName evidence="3">Dihydroorotase</fullName>
        <shortName evidence="3">DHOase</shortName>
        <ecNumber evidence="3">3.5.2.3</ecNumber>
    </recommendedName>
</protein>
<dbReference type="UniPathway" id="UPA00070">
    <property type="reaction ID" value="UER00117"/>
</dbReference>
<evidence type="ECO:0000313" key="6">
    <source>
        <dbReference type="EMBL" id="PJK31161.1"/>
    </source>
</evidence>
<comment type="caution">
    <text evidence="6">The sequence shown here is derived from an EMBL/GenBank/DDBJ whole genome shotgun (WGS) entry which is preliminary data.</text>
</comment>
<keyword evidence="1 3" id="KW-0862">Zinc</keyword>
<dbReference type="GO" id="GO:0005737">
    <property type="term" value="C:cytoplasm"/>
    <property type="evidence" value="ECO:0007669"/>
    <property type="project" value="TreeGrafter"/>
</dbReference>
<dbReference type="OrthoDB" id="9803027at2"/>
<keyword evidence="3 6" id="KW-0378">Hydrolase</keyword>
<dbReference type="GO" id="GO:0004151">
    <property type="term" value="F:dihydroorotase activity"/>
    <property type="evidence" value="ECO:0007669"/>
    <property type="project" value="UniProtKB-UniRule"/>
</dbReference>
<dbReference type="Pfam" id="PF12890">
    <property type="entry name" value="DHOase"/>
    <property type="match status" value="1"/>
</dbReference>
<feature type="binding site" evidence="3">
    <location>
        <begin position="329"/>
        <end position="330"/>
    </location>
    <ligand>
        <name>substrate</name>
    </ligand>
</feature>
<keyword evidence="7" id="KW-1185">Reference proteome</keyword>
<name>A0A2M9G621_9PROT</name>
<feature type="binding site" evidence="3">
    <location>
        <position position="101"/>
    </location>
    <ligand>
        <name>substrate</name>
    </ligand>
</feature>
<dbReference type="InterPro" id="IPR024403">
    <property type="entry name" value="DHOase_cat"/>
</dbReference>
<evidence type="ECO:0000259" key="5">
    <source>
        <dbReference type="Pfam" id="PF12890"/>
    </source>
</evidence>
<evidence type="ECO:0000256" key="3">
    <source>
        <dbReference type="HAMAP-Rule" id="MF_00220"/>
    </source>
</evidence>
<evidence type="ECO:0000259" key="4">
    <source>
        <dbReference type="Pfam" id="PF07969"/>
    </source>
</evidence>
<gene>
    <name evidence="3" type="primary">pyrC</name>
    <name evidence="6" type="ORF">CVT23_02695</name>
</gene>
<dbReference type="InterPro" id="IPR013108">
    <property type="entry name" value="Amidohydro_3"/>
</dbReference>
<dbReference type="CDD" id="cd01317">
    <property type="entry name" value="DHOase_IIa"/>
    <property type="match status" value="1"/>
</dbReference>
<comment type="catalytic activity">
    <reaction evidence="3">
        <text>(S)-dihydroorotate + H2O = N-carbamoyl-L-aspartate + H(+)</text>
        <dbReference type="Rhea" id="RHEA:24296"/>
        <dbReference type="ChEBI" id="CHEBI:15377"/>
        <dbReference type="ChEBI" id="CHEBI:15378"/>
        <dbReference type="ChEBI" id="CHEBI:30864"/>
        <dbReference type="ChEBI" id="CHEBI:32814"/>
        <dbReference type="EC" id="3.5.2.3"/>
    </reaction>
</comment>
<dbReference type="EC" id="3.5.2.3" evidence="3"/>
<comment type="function">
    <text evidence="3">Catalyzes the reversible cyclization of carbamoyl aspartate to dihydroorotate.</text>
</comment>
<evidence type="ECO:0000256" key="1">
    <source>
        <dbReference type="ARBA" id="ARBA00022833"/>
    </source>
</evidence>
<dbReference type="SUPFAM" id="SSF51338">
    <property type="entry name" value="Composite domain of metallo-dependent hydrolases"/>
    <property type="match status" value="1"/>
</dbReference>
<dbReference type="NCBIfam" id="TIGR00857">
    <property type="entry name" value="pyrC_multi"/>
    <property type="match status" value="1"/>
</dbReference>
<dbReference type="InterPro" id="IPR050138">
    <property type="entry name" value="DHOase/Allantoinase_Hydrolase"/>
</dbReference>
<reference evidence="6 7" key="1">
    <citation type="submission" date="2017-11" db="EMBL/GenBank/DDBJ databases">
        <title>Draft genome sequence of Rhizobiales bacterium SY3-13.</title>
        <authorList>
            <person name="Sun C."/>
        </authorList>
    </citation>
    <scope>NUCLEOTIDE SEQUENCE [LARGE SCALE GENOMIC DNA]</scope>
    <source>
        <strain evidence="6 7">SY3-13</strain>
    </source>
</reference>
<dbReference type="InterPro" id="IPR011059">
    <property type="entry name" value="Metal-dep_hydrolase_composite"/>
</dbReference>
<dbReference type="GO" id="GO:0004038">
    <property type="term" value="F:allantoinase activity"/>
    <property type="evidence" value="ECO:0007669"/>
    <property type="project" value="TreeGrafter"/>
</dbReference>
<comment type="similarity">
    <text evidence="3">Belongs to the metallo-dependent hydrolases superfamily. DHOase family. Class I DHOase subfamily.</text>
</comment>
<evidence type="ECO:0000256" key="2">
    <source>
        <dbReference type="ARBA" id="ARBA00022975"/>
    </source>
</evidence>
<dbReference type="Proteomes" id="UP000229498">
    <property type="component" value="Unassembled WGS sequence"/>
</dbReference>
<dbReference type="RefSeq" id="WP_109796221.1">
    <property type="nucleotide sequence ID" value="NZ_PHIG01000007.1"/>
</dbReference>
<dbReference type="Gene3D" id="2.30.40.10">
    <property type="entry name" value="Urease, subunit C, domain 1"/>
    <property type="match status" value="1"/>
</dbReference>
<dbReference type="GO" id="GO:0006145">
    <property type="term" value="P:purine nucleobase catabolic process"/>
    <property type="evidence" value="ECO:0007669"/>
    <property type="project" value="TreeGrafter"/>
</dbReference>
<feature type="binding site" evidence="3">
    <location>
        <position position="186"/>
    </location>
    <ligand>
        <name>Zn(2+)</name>
        <dbReference type="ChEBI" id="CHEBI:29105"/>
        <label>2</label>
    </ligand>
</feature>
<dbReference type="PANTHER" id="PTHR43668">
    <property type="entry name" value="ALLANTOINASE"/>
    <property type="match status" value="1"/>
</dbReference>
<dbReference type="EMBL" id="PHIG01000007">
    <property type="protein sequence ID" value="PJK31161.1"/>
    <property type="molecule type" value="Genomic_DNA"/>
</dbReference>
<accession>A0A2M9G621</accession>
<feature type="domain" description="Dihydroorotase catalytic" evidence="5">
    <location>
        <begin position="59"/>
        <end position="241"/>
    </location>
</feature>
<comment type="pathway">
    <text evidence="3">Pyrimidine metabolism; UMP biosynthesis via de novo pathway; (S)-dihydroorotate from bicarbonate: step 3/3.</text>
</comment>
<dbReference type="SUPFAM" id="SSF51556">
    <property type="entry name" value="Metallo-dependent hydrolases"/>
    <property type="match status" value="1"/>
</dbReference>
<dbReference type="GO" id="GO:0044205">
    <property type="term" value="P:'de novo' UMP biosynthetic process"/>
    <property type="evidence" value="ECO:0007669"/>
    <property type="project" value="UniProtKB-UniRule"/>
</dbReference>
<dbReference type="GO" id="GO:0008270">
    <property type="term" value="F:zinc ion binding"/>
    <property type="evidence" value="ECO:0007669"/>
    <property type="project" value="UniProtKB-UniRule"/>
</dbReference>
<dbReference type="InterPro" id="IPR032466">
    <property type="entry name" value="Metal_Hydrolase"/>
</dbReference>
<dbReference type="Gene3D" id="3.20.20.140">
    <property type="entry name" value="Metal-dependent hydrolases"/>
    <property type="match status" value="1"/>
</dbReference>
<organism evidence="6 7">
    <name type="scientific">Minwuia thermotolerans</name>
    <dbReference type="NCBI Taxonomy" id="2056226"/>
    <lineage>
        <taxon>Bacteria</taxon>
        <taxon>Pseudomonadati</taxon>
        <taxon>Pseudomonadota</taxon>
        <taxon>Alphaproteobacteria</taxon>
        <taxon>Minwuiales</taxon>
        <taxon>Minwuiaceae</taxon>
        <taxon>Minwuia</taxon>
    </lineage>
</organism>
<dbReference type="HAMAP" id="MF_00220_B">
    <property type="entry name" value="PyrC_classI_B"/>
    <property type="match status" value="1"/>
</dbReference>